<keyword evidence="1" id="KW-0472">Membrane</keyword>
<accession>A0A6C0AZ91</accession>
<evidence type="ECO:0000256" key="1">
    <source>
        <dbReference type="SAM" id="Phobius"/>
    </source>
</evidence>
<sequence length="76" mass="8935">MENIYLYALIISFIFLISKFFEMRFITKENKSLKTCIIDSGFVYFSVIIGFFIIDQFNLKTKTLVEAPVFVDNPTF</sequence>
<feature type="transmembrane region" description="Helical" evidence="1">
    <location>
        <begin position="35"/>
        <end position="54"/>
    </location>
</feature>
<keyword evidence="1" id="KW-0812">Transmembrane</keyword>
<organism evidence="2">
    <name type="scientific">viral metagenome</name>
    <dbReference type="NCBI Taxonomy" id="1070528"/>
    <lineage>
        <taxon>unclassified sequences</taxon>
        <taxon>metagenomes</taxon>
        <taxon>organismal metagenomes</taxon>
    </lineage>
</organism>
<dbReference type="AlphaFoldDB" id="A0A6C0AZ91"/>
<proteinExistence type="predicted"/>
<evidence type="ECO:0000313" key="2">
    <source>
        <dbReference type="EMBL" id="QHS84525.1"/>
    </source>
</evidence>
<name>A0A6C0AZ91_9ZZZZ</name>
<reference evidence="2" key="1">
    <citation type="journal article" date="2020" name="Nature">
        <title>Giant virus diversity and host interactions through global metagenomics.</title>
        <authorList>
            <person name="Schulz F."/>
            <person name="Roux S."/>
            <person name="Paez-Espino D."/>
            <person name="Jungbluth S."/>
            <person name="Walsh D.A."/>
            <person name="Denef V.J."/>
            <person name="McMahon K.D."/>
            <person name="Konstantinidis K.T."/>
            <person name="Eloe-Fadrosh E.A."/>
            <person name="Kyrpides N.C."/>
            <person name="Woyke T."/>
        </authorList>
    </citation>
    <scope>NUCLEOTIDE SEQUENCE</scope>
    <source>
        <strain evidence="2">GVMAG-S-ERX556022-25</strain>
    </source>
</reference>
<protein>
    <submittedName>
        <fullName evidence="2">Uncharacterized protein</fullName>
    </submittedName>
</protein>
<dbReference type="EMBL" id="MN738809">
    <property type="protein sequence ID" value="QHS84525.1"/>
    <property type="molecule type" value="Genomic_DNA"/>
</dbReference>
<feature type="transmembrane region" description="Helical" evidence="1">
    <location>
        <begin position="6"/>
        <end position="23"/>
    </location>
</feature>
<keyword evidence="1" id="KW-1133">Transmembrane helix</keyword>